<evidence type="ECO:0000256" key="4">
    <source>
        <dbReference type="ARBA" id="ARBA00034247"/>
    </source>
</evidence>
<gene>
    <name evidence="7" type="ORF">QWJ38_08225</name>
</gene>
<dbReference type="CDD" id="cd01949">
    <property type="entry name" value="GGDEF"/>
    <property type="match status" value="1"/>
</dbReference>
<comment type="caution">
    <text evidence="7">The sequence shown here is derived from an EMBL/GenBank/DDBJ whole genome shotgun (WGS) entry which is preliminary data.</text>
</comment>
<keyword evidence="5" id="KW-0175">Coiled coil</keyword>
<dbReference type="InterPro" id="IPR009050">
    <property type="entry name" value="Globin-like_sf"/>
</dbReference>
<dbReference type="SUPFAM" id="SSF46458">
    <property type="entry name" value="Globin-like"/>
    <property type="match status" value="1"/>
</dbReference>
<name>A0ABT8DPI5_9BURK</name>
<evidence type="ECO:0000256" key="5">
    <source>
        <dbReference type="SAM" id="Coils"/>
    </source>
</evidence>
<evidence type="ECO:0000256" key="1">
    <source>
        <dbReference type="ARBA" id="ARBA00012528"/>
    </source>
</evidence>
<reference evidence="7 8" key="1">
    <citation type="submission" date="2023-06" db="EMBL/GenBank/DDBJ databases">
        <title>Pelomonas sp. PFR6 16S ribosomal RNA gene Genome sequencing and assembly.</title>
        <authorList>
            <person name="Woo H."/>
        </authorList>
    </citation>
    <scope>NUCLEOTIDE SEQUENCE [LARGE SCALE GENOMIC DNA]</scope>
    <source>
        <strain evidence="7 8">PFR6</strain>
    </source>
</reference>
<organism evidence="7 8">
    <name type="scientific">Roseateles violae</name>
    <dbReference type="NCBI Taxonomy" id="3058042"/>
    <lineage>
        <taxon>Bacteria</taxon>
        <taxon>Pseudomonadati</taxon>
        <taxon>Pseudomonadota</taxon>
        <taxon>Betaproteobacteria</taxon>
        <taxon>Burkholderiales</taxon>
        <taxon>Sphaerotilaceae</taxon>
        <taxon>Roseateles</taxon>
    </lineage>
</organism>
<dbReference type="Pfam" id="PF00990">
    <property type="entry name" value="GGDEF"/>
    <property type="match status" value="1"/>
</dbReference>
<feature type="coiled-coil region" evidence="5">
    <location>
        <begin position="170"/>
        <end position="204"/>
    </location>
</feature>
<dbReference type="InterPro" id="IPR012292">
    <property type="entry name" value="Globin/Proto"/>
</dbReference>
<evidence type="ECO:0000256" key="2">
    <source>
        <dbReference type="ARBA" id="ARBA00015125"/>
    </source>
</evidence>
<dbReference type="PANTHER" id="PTHR45138:SF9">
    <property type="entry name" value="DIGUANYLATE CYCLASE DGCM-RELATED"/>
    <property type="match status" value="1"/>
</dbReference>
<dbReference type="EC" id="2.7.7.65" evidence="1"/>
<accession>A0ABT8DPI5</accession>
<dbReference type="Gene3D" id="3.30.70.270">
    <property type="match status" value="1"/>
</dbReference>
<evidence type="ECO:0000313" key="8">
    <source>
        <dbReference type="Proteomes" id="UP001228044"/>
    </source>
</evidence>
<evidence type="ECO:0000313" key="7">
    <source>
        <dbReference type="EMBL" id="MDN3920262.1"/>
    </source>
</evidence>
<dbReference type="InterPro" id="IPR044398">
    <property type="entry name" value="Globin-sensor_dom"/>
</dbReference>
<dbReference type="InterPro" id="IPR043128">
    <property type="entry name" value="Rev_trsase/Diguanyl_cyclase"/>
</dbReference>
<evidence type="ECO:0000256" key="3">
    <source>
        <dbReference type="ARBA" id="ARBA00029839"/>
    </source>
</evidence>
<dbReference type="SMART" id="SM00267">
    <property type="entry name" value="GGDEF"/>
    <property type="match status" value="1"/>
</dbReference>
<dbReference type="InterPro" id="IPR000160">
    <property type="entry name" value="GGDEF_dom"/>
</dbReference>
<feature type="domain" description="GGDEF" evidence="6">
    <location>
        <begin position="232"/>
        <end position="360"/>
    </location>
</feature>
<evidence type="ECO:0000259" key="6">
    <source>
        <dbReference type="PROSITE" id="PS50887"/>
    </source>
</evidence>
<dbReference type="Gene3D" id="1.10.490.10">
    <property type="entry name" value="Globins"/>
    <property type="match status" value="1"/>
</dbReference>
<dbReference type="EMBL" id="JAUHHC010000002">
    <property type="protein sequence ID" value="MDN3920262.1"/>
    <property type="molecule type" value="Genomic_DNA"/>
</dbReference>
<dbReference type="PANTHER" id="PTHR45138">
    <property type="entry name" value="REGULATORY COMPONENTS OF SENSORY TRANSDUCTION SYSTEM"/>
    <property type="match status" value="1"/>
</dbReference>
<dbReference type="InterPro" id="IPR029787">
    <property type="entry name" value="Nucleotide_cyclase"/>
</dbReference>
<dbReference type="SUPFAM" id="SSF55073">
    <property type="entry name" value="Nucleotide cyclase"/>
    <property type="match status" value="1"/>
</dbReference>
<proteinExistence type="predicted"/>
<dbReference type="Pfam" id="PF11563">
    <property type="entry name" value="Protoglobin"/>
    <property type="match status" value="1"/>
</dbReference>
<comment type="catalytic activity">
    <reaction evidence="4">
        <text>2 GTP = 3',3'-c-di-GMP + 2 diphosphate</text>
        <dbReference type="Rhea" id="RHEA:24898"/>
        <dbReference type="ChEBI" id="CHEBI:33019"/>
        <dbReference type="ChEBI" id="CHEBI:37565"/>
        <dbReference type="ChEBI" id="CHEBI:58805"/>
        <dbReference type="EC" id="2.7.7.65"/>
    </reaction>
</comment>
<dbReference type="RefSeq" id="WP_290358569.1">
    <property type="nucleotide sequence ID" value="NZ_JAUHHC010000002.1"/>
</dbReference>
<dbReference type="NCBIfam" id="TIGR00254">
    <property type="entry name" value="GGDEF"/>
    <property type="match status" value="1"/>
</dbReference>
<sequence>MNPTRKSLLEQMQLHELEIQRRKELLDFTARDAQLLRACRDFIEDEVDETVATFYAHQTGVEEISLIIGDVDTLTRLRQAMTQYVRDLFSGEYGAAYVNNRLRIGLVHKRIGVAPKYYLSAMRVLKSLLMDVIDKRLGEDAACGETKRALDKLLYLDNEFVFDTYIRSLLAELESARDRAELHALKLEEKVAERTRELEELARKDPLTGLFNQRHFTEALTREFARARRKAEPLALLYIDLDDFKSINDRDGHLVGDEVLKRVATLISSQCRSYDVGCRSGGDEFCILLPGTSGAGARELAQRMLDQLAAGGDPTALSIGIAVAGPVHWPATAAALIDAADQAMYAAKGHGGSRLQMHAGFAPGGGGERLAAVA</sequence>
<protein>
    <recommendedName>
        <fullName evidence="2">Diguanylate cyclase DosC</fullName>
        <ecNumber evidence="1">2.7.7.65</ecNumber>
    </recommendedName>
    <alternativeName>
        <fullName evidence="3">Direct oxygen-sensing cyclase</fullName>
    </alternativeName>
</protein>
<dbReference type="Proteomes" id="UP001228044">
    <property type="component" value="Unassembled WGS sequence"/>
</dbReference>
<dbReference type="PROSITE" id="PS50887">
    <property type="entry name" value="GGDEF"/>
    <property type="match status" value="1"/>
</dbReference>
<keyword evidence="8" id="KW-1185">Reference proteome</keyword>
<dbReference type="InterPro" id="IPR050469">
    <property type="entry name" value="Diguanylate_Cyclase"/>
</dbReference>